<evidence type="ECO:0000313" key="4">
    <source>
        <dbReference type="EMBL" id="ORX07040.1"/>
    </source>
</evidence>
<evidence type="ECO:0000259" key="3">
    <source>
        <dbReference type="Pfam" id="PF11887"/>
    </source>
</evidence>
<sequence>MRTVRRGARAVLATALTALLAGCATGLDALPLPAPEAGSDNYELTAIFSNALNLPAKAKVKLYGADIGEVGEIRARDFNAEVSLRIRSDVPLYSGATAELRSATLLGDVFVQIRPDPEQAPNAAQLHDGDVIPLQDTAAAPTVEELLNSMAMLVNSGTVGYLVRTTNGAGRALGGRGERVETLLSETRELLSRLTARSDQLDGALRRTSELAAVMAARRDTLDAALTDAAPAMAVIADNTTRIADLADQVGYISDRLARFPSIQGTDTRGMVADLNTLAAVFNDITIDPELSLYSFNRLLGILIKSTNATAGHSNMVAAKLSLTPWPDKNYPGDPGFHWSDGTDWHQMIGSLRYEWNILLNKIYGPNR</sequence>
<dbReference type="Pfam" id="PF11887">
    <property type="entry name" value="Mce4_CUP1"/>
    <property type="match status" value="1"/>
</dbReference>
<dbReference type="PANTHER" id="PTHR33371:SF15">
    <property type="entry name" value="LIPOPROTEIN LPRN"/>
    <property type="match status" value="1"/>
</dbReference>
<evidence type="ECO:0000259" key="2">
    <source>
        <dbReference type="Pfam" id="PF02470"/>
    </source>
</evidence>
<dbReference type="Pfam" id="PF02470">
    <property type="entry name" value="MlaD"/>
    <property type="match status" value="1"/>
</dbReference>
<dbReference type="EMBL" id="LQPZ01000013">
    <property type="protein sequence ID" value="ORX07040.1"/>
    <property type="molecule type" value="Genomic_DNA"/>
</dbReference>
<feature type="signal peptide" evidence="1">
    <location>
        <begin position="1"/>
        <end position="29"/>
    </location>
</feature>
<dbReference type="InterPro" id="IPR003399">
    <property type="entry name" value="Mce/MlaD"/>
</dbReference>
<feature type="domain" description="Mce/MlaD" evidence="2">
    <location>
        <begin position="41"/>
        <end position="115"/>
    </location>
</feature>
<comment type="caution">
    <text evidence="4">The sequence shown here is derived from an EMBL/GenBank/DDBJ whole genome shotgun (WGS) entry which is preliminary data.</text>
</comment>
<dbReference type="PROSITE" id="PS51257">
    <property type="entry name" value="PROKAR_LIPOPROTEIN"/>
    <property type="match status" value="1"/>
</dbReference>
<dbReference type="OrthoDB" id="4368973at2"/>
<dbReference type="GO" id="GO:0005576">
    <property type="term" value="C:extracellular region"/>
    <property type="evidence" value="ECO:0007669"/>
    <property type="project" value="TreeGrafter"/>
</dbReference>
<accession>A0A1X2ENI7</accession>
<dbReference type="AlphaFoldDB" id="A0A1X2ENI7"/>
<evidence type="ECO:0000313" key="5">
    <source>
        <dbReference type="Proteomes" id="UP000193090"/>
    </source>
</evidence>
<dbReference type="NCBIfam" id="TIGR00996">
    <property type="entry name" value="Mtu_fam_mce"/>
    <property type="match status" value="1"/>
</dbReference>
<dbReference type="InterPro" id="IPR005693">
    <property type="entry name" value="Mce"/>
</dbReference>
<gene>
    <name evidence="4" type="ORF">AWC30_05650</name>
</gene>
<dbReference type="Proteomes" id="UP000193090">
    <property type="component" value="Unassembled WGS sequence"/>
</dbReference>
<dbReference type="InterPro" id="IPR024516">
    <property type="entry name" value="Mce_C"/>
</dbReference>
<keyword evidence="5" id="KW-1185">Reference proteome</keyword>
<dbReference type="STRING" id="1798.AWC30_05650"/>
<name>A0A1X2ENI7_9MYCO</name>
<keyword evidence="1" id="KW-0732">Signal</keyword>
<protein>
    <submittedName>
        <fullName evidence="4">Mammalian cell entry protein</fullName>
    </submittedName>
</protein>
<reference evidence="4 5" key="1">
    <citation type="submission" date="2016-01" db="EMBL/GenBank/DDBJ databases">
        <title>The new phylogeny of the genus Mycobacterium.</title>
        <authorList>
            <person name="Tarcisio F."/>
            <person name="Conor M."/>
            <person name="Antonella G."/>
            <person name="Elisabetta G."/>
            <person name="Giulia F.S."/>
            <person name="Sara T."/>
            <person name="Anna F."/>
            <person name="Clotilde B."/>
            <person name="Roberto B."/>
            <person name="Veronica D.S."/>
            <person name="Fabio R."/>
            <person name="Monica P."/>
            <person name="Olivier J."/>
            <person name="Enrico T."/>
            <person name="Nicola S."/>
        </authorList>
    </citation>
    <scope>NUCLEOTIDE SEQUENCE [LARGE SCALE GENOMIC DNA]</scope>
    <source>
        <strain evidence="4 5">DSM 44153</strain>
    </source>
</reference>
<evidence type="ECO:0000256" key="1">
    <source>
        <dbReference type="SAM" id="SignalP"/>
    </source>
</evidence>
<dbReference type="PANTHER" id="PTHR33371">
    <property type="entry name" value="INTERMEMBRANE PHOSPHOLIPID TRANSPORT SYSTEM BINDING PROTEIN MLAD-RELATED"/>
    <property type="match status" value="1"/>
</dbReference>
<organism evidence="4 5">
    <name type="scientific">Mycolicibacillus trivialis</name>
    <dbReference type="NCBI Taxonomy" id="1798"/>
    <lineage>
        <taxon>Bacteria</taxon>
        <taxon>Bacillati</taxon>
        <taxon>Actinomycetota</taxon>
        <taxon>Actinomycetes</taxon>
        <taxon>Mycobacteriales</taxon>
        <taxon>Mycobacteriaceae</taxon>
        <taxon>Mycolicibacillus</taxon>
    </lineage>
</organism>
<feature type="chain" id="PRO_5012733245" evidence="1">
    <location>
        <begin position="30"/>
        <end position="368"/>
    </location>
</feature>
<feature type="domain" description="Mammalian cell entry C-terminal" evidence="3">
    <location>
        <begin position="123"/>
        <end position="282"/>
    </location>
</feature>
<dbReference type="InterPro" id="IPR052336">
    <property type="entry name" value="MlaD_Phospholipid_Transporter"/>
</dbReference>
<proteinExistence type="predicted"/>
<dbReference type="RefSeq" id="WP_085109155.1">
    <property type="nucleotide sequence ID" value="NZ_JACKSN010000030.1"/>
</dbReference>